<dbReference type="InterPro" id="IPR012659">
    <property type="entry name" value="CHP02444"/>
</dbReference>
<evidence type="ECO:0000313" key="3">
    <source>
        <dbReference type="Proteomes" id="UP000030060"/>
    </source>
</evidence>
<dbReference type="AlphaFoldDB" id="A0A0A1YYJ9"/>
<evidence type="ECO:0000256" key="1">
    <source>
        <dbReference type="SAM" id="Coils"/>
    </source>
</evidence>
<dbReference type="RefSeq" id="WP_038848632.1">
    <property type="nucleotide sequence ID" value="NZ_ASGY01000157.1"/>
</dbReference>
<evidence type="ECO:0008006" key="4">
    <source>
        <dbReference type="Google" id="ProtNLM"/>
    </source>
</evidence>
<dbReference type="NCBIfam" id="TIGR02444">
    <property type="entry name" value="TIGR02444 family protein"/>
    <property type="match status" value="1"/>
</dbReference>
<dbReference type="Pfam" id="PF09523">
    <property type="entry name" value="DUF2390"/>
    <property type="match status" value="1"/>
</dbReference>
<dbReference type="OrthoDB" id="5795846at2"/>
<name>A0A0A1YYJ9_PSEFL</name>
<proteinExistence type="predicted"/>
<comment type="caution">
    <text evidence="2">The sequence shown here is derived from an EMBL/GenBank/DDBJ whole genome shotgun (WGS) entry which is preliminary data.</text>
</comment>
<organism evidence="2 3">
    <name type="scientific">Pseudomonas fluorescens LMG 5329</name>
    <dbReference type="NCBI Taxonomy" id="1324332"/>
    <lineage>
        <taxon>Bacteria</taxon>
        <taxon>Pseudomonadati</taxon>
        <taxon>Pseudomonadota</taxon>
        <taxon>Gammaproteobacteria</taxon>
        <taxon>Pseudomonadales</taxon>
        <taxon>Pseudomonadaceae</taxon>
        <taxon>Pseudomonas</taxon>
    </lineage>
</organism>
<gene>
    <name evidence="2" type="ORF">K814_0120845</name>
</gene>
<evidence type="ECO:0000313" key="2">
    <source>
        <dbReference type="EMBL" id="KGE66044.1"/>
    </source>
</evidence>
<feature type="coiled-coil region" evidence="1">
    <location>
        <begin position="81"/>
        <end position="108"/>
    </location>
</feature>
<keyword evidence="1" id="KW-0175">Coiled coil</keyword>
<sequence length="155" mass="17405">MCADLWSFALSTYARPGCEAACLRLQAQGADVCLLLCGAWLEQRAVTVTVERIRALKQVARPWQTAVIEPLRHLRTQWRAMAQQDEDLAGLRERVKALELDAEQQLLARLEALAQLWQMGDAMGQQRWLEGLAAEDAANLDHDALQQLRVVVTNT</sequence>
<reference evidence="2 3" key="1">
    <citation type="journal article" date="2013" name="Genome Announc.">
        <title>Draft Genome Sequence of Pseudomonas fluorescens LMG 5329, a White Line-Inducing Principle-Producing Bioindicator for the Mushroom Pathogen Pseudomonas tolaasii.</title>
        <authorList>
            <person name="Ghequire M.G."/>
            <person name="Rokni-Zadeh H."/>
            <person name="Zarrineh P."/>
            <person name="De Mot R."/>
        </authorList>
    </citation>
    <scope>NUCLEOTIDE SEQUENCE [LARGE SCALE GENOMIC DNA]</scope>
    <source>
        <strain evidence="2 3">LMG 5329</strain>
    </source>
</reference>
<dbReference type="Proteomes" id="UP000030060">
    <property type="component" value="Unassembled WGS sequence"/>
</dbReference>
<dbReference type="EMBL" id="ASGY01000157">
    <property type="protein sequence ID" value="KGE66044.1"/>
    <property type="molecule type" value="Genomic_DNA"/>
</dbReference>
<protein>
    <recommendedName>
        <fullName evidence="4">TIGR02444 family protein</fullName>
    </recommendedName>
</protein>
<accession>A0A0A1YYJ9</accession>